<sequence length="385" mass="44973">MNRKLKNFLNDEQVLNNISLYEGTELENIFKVDIPEEYRPESQKWFRLPYFLVPFSSKDKLFRNNESDFIYENLVIDESDEKFYPFFIHPVTENAYRSWIGDKYKFVEQKDSSFSCTPTSSVRTLLVKNEKNEKLFFVKLTLLNNFGGAFRKTDWESACNQFQANEIVQNVLKDESEVEFFEDIAALGIRNDTGFRISNKYDTDFGNRAFYVFGNVIRKVPESLLCDDGKIVCSFSSFTSLLRENESYLSESLKNSKLNFDEYFCKYIFNPLKNYLLRQLLNHGVIFEPHCQNVLIELNENLIPTGKFLYRDFGSVSFDRLIFSIKHKNLMINYLQDALARTSLSANYGIRETLAISFFCHFMDDLINPCLISAVKSGIISSEDK</sequence>
<protein>
    <submittedName>
        <fullName evidence="4">Ferric iron reductase FhuF-like transporter</fullName>
    </submittedName>
</protein>
<dbReference type="InterPro" id="IPR007310">
    <property type="entry name" value="Aerobactin_biosyn_IucA/IucC_N"/>
</dbReference>
<evidence type="ECO:0000313" key="5">
    <source>
        <dbReference type="Proteomes" id="UP000182360"/>
    </source>
</evidence>
<evidence type="ECO:0000313" key="4">
    <source>
        <dbReference type="EMBL" id="SEQ85262.1"/>
    </source>
</evidence>
<organism evidence="4 5">
    <name type="scientific">Treponema bryantii</name>
    <dbReference type="NCBI Taxonomy" id="163"/>
    <lineage>
        <taxon>Bacteria</taxon>
        <taxon>Pseudomonadati</taxon>
        <taxon>Spirochaetota</taxon>
        <taxon>Spirochaetia</taxon>
        <taxon>Spirochaetales</taxon>
        <taxon>Treponemataceae</taxon>
        <taxon>Treponema</taxon>
    </lineage>
</organism>
<feature type="domain" description="Aerobactin siderophore biosynthesis IucA/IucC-like C-terminal" evidence="3">
    <location>
        <begin position="267"/>
        <end position="321"/>
    </location>
</feature>
<reference evidence="4 5" key="1">
    <citation type="submission" date="2016-10" db="EMBL/GenBank/DDBJ databases">
        <authorList>
            <person name="de Groot N.N."/>
        </authorList>
    </citation>
    <scope>NUCLEOTIDE SEQUENCE [LARGE SCALE GENOMIC DNA]</scope>
    <source>
        <strain evidence="4 5">B25</strain>
    </source>
</reference>
<name>A0A1H9JEJ7_9SPIR</name>
<proteinExistence type="inferred from homology"/>
<dbReference type="GO" id="GO:0016881">
    <property type="term" value="F:acid-amino acid ligase activity"/>
    <property type="evidence" value="ECO:0007669"/>
    <property type="project" value="UniProtKB-ARBA"/>
</dbReference>
<feature type="non-terminal residue" evidence="4">
    <location>
        <position position="385"/>
    </location>
</feature>
<dbReference type="GO" id="GO:0019290">
    <property type="term" value="P:siderophore biosynthetic process"/>
    <property type="evidence" value="ECO:0007669"/>
    <property type="project" value="InterPro"/>
</dbReference>
<feature type="domain" description="Aerobactin siderophore biosynthesis IucA/IucC N-terminal" evidence="2">
    <location>
        <begin position="36"/>
        <end position="234"/>
    </location>
</feature>
<gene>
    <name evidence="4" type="ORF">SAMN04487977_11258</name>
</gene>
<dbReference type="InterPro" id="IPR022770">
    <property type="entry name" value="IucA/IucC-like_C"/>
</dbReference>
<dbReference type="Pfam" id="PF04183">
    <property type="entry name" value="IucA_IucC"/>
    <property type="match status" value="1"/>
</dbReference>
<dbReference type="Pfam" id="PF06276">
    <property type="entry name" value="FhuF"/>
    <property type="match status" value="1"/>
</dbReference>
<evidence type="ECO:0000259" key="3">
    <source>
        <dbReference type="Pfam" id="PF06276"/>
    </source>
</evidence>
<dbReference type="Gene3D" id="1.10.510.40">
    <property type="match status" value="1"/>
</dbReference>
<dbReference type="AlphaFoldDB" id="A0A1H9JEJ7"/>
<dbReference type="InterPro" id="IPR037455">
    <property type="entry name" value="LucA/IucC-like"/>
</dbReference>
<dbReference type="Proteomes" id="UP000182360">
    <property type="component" value="Unassembled WGS sequence"/>
</dbReference>
<dbReference type="PANTHER" id="PTHR34384:SF5">
    <property type="entry name" value="L-2,3-DIAMINOPROPANOATE--CITRATE LIGASE"/>
    <property type="match status" value="1"/>
</dbReference>
<evidence type="ECO:0000256" key="1">
    <source>
        <dbReference type="ARBA" id="ARBA00007832"/>
    </source>
</evidence>
<dbReference type="EMBL" id="FOFU01000012">
    <property type="protein sequence ID" value="SEQ85262.1"/>
    <property type="molecule type" value="Genomic_DNA"/>
</dbReference>
<accession>A0A1H9JEJ7</accession>
<dbReference type="PANTHER" id="PTHR34384">
    <property type="entry name" value="L-2,3-DIAMINOPROPANOATE--CITRATE LIGASE"/>
    <property type="match status" value="1"/>
</dbReference>
<evidence type="ECO:0000259" key="2">
    <source>
        <dbReference type="Pfam" id="PF04183"/>
    </source>
</evidence>
<keyword evidence="5" id="KW-1185">Reference proteome</keyword>
<comment type="similarity">
    <text evidence="1">Belongs to the IucA/IucC family.</text>
</comment>